<gene>
    <name evidence="1" type="ORF">H5410_004176</name>
</gene>
<organism evidence="1 2">
    <name type="scientific">Solanum commersonii</name>
    <name type="common">Commerson's wild potato</name>
    <name type="synonym">Commerson's nightshade</name>
    <dbReference type="NCBI Taxonomy" id="4109"/>
    <lineage>
        <taxon>Eukaryota</taxon>
        <taxon>Viridiplantae</taxon>
        <taxon>Streptophyta</taxon>
        <taxon>Embryophyta</taxon>
        <taxon>Tracheophyta</taxon>
        <taxon>Spermatophyta</taxon>
        <taxon>Magnoliopsida</taxon>
        <taxon>eudicotyledons</taxon>
        <taxon>Gunneridae</taxon>
        <taxon>Pentapetalae</taxon>
        <taxon>asterids</taxon>
        <taxon>lamiids</taxon>
        <taxon>Solanales</taxon>
        <taxon>Solanaceae</taxon>
        <taxon>Solanoideae</taxon>
        <taxon>Solaneae</taxon>
        <taxon>Solanum</taxon>
    </lineage>
</organism>
<dbReference type="EMBL" id="JACXVP010000001">
    <property type="protein sequence ID" value="KAG5632459.1"/>
    <property type="molecule type" value="Genomic_DNA"/>
</dbReference>
<keyword evidence="2" id="KW-1185">Reference proteome</keyword>
<reference evidence="1 2" key="1">
    <citation type="submission" date="2020-09" db="EMBL/GenBank/DDBJ databases">
        <title>De no assembly of potato wild relative species, Solanum commersonii.</title>
        <authorList>
            <person name="Cho K."/>
        </authorList>
    </citation>
    <scope>NUCLEOTIDE SEQUENCE [LARGE SCALE GENOMIC DNA]</scope>
    <source>
        <strain evidence="1">LZ3.2</strain>
        <tissue evidence="1">Leaf</tissue>
    </source>
</reference>
<dbReference type="OrthoDB" id="1729074at2759"/>
<evidence type="ECO:0000313" key="1">
    <source>
        <dbReference type="EMBL" id="KAG5632459.1"/>
    </source>
</evidence>
<comment type="caution">
    <text evidence="1">The sequence shown here is derived from an EMBL/GenBank/DDBJ whole genome shotgun (WGS) entry which is preliminary data.</text>
</comment>
<proteinExistence type="predicted"/>
<dbReference type="AlphaFoldDB" id="A0A9J6B779"/>
<evidence type="ECO:0000313" key="2">
    <source>
        <dbReference type="Proteomes" id="UP000824120"/>
    </source>
</evidence>
<protein>
    <submittedName>
        <fullName evidence="1">Uncharacterized protein</fullName>
    </submittedName>
</protein>
<dbReference type="Proteomes" id="UP000824120">
    <property type="component" value="Chromosome 1"/>
</dbReference>
<sequence length="118" mass="13830">MIWVSQDLREASKTKGNVVKRWRKSKDRAKFFCARNYNKFEVMFNSGWEAIVDKVGRCIVVRRVEENRNLHRLIDNNIPYAESLRSSKWASNKEAEDNVVASLMKGALSTLMKNLHLW</sequence>
<accession>A0A9J6B779</accession>
<name>A0A9J6B779_SOLCO</name>